<evidence type="ECO:0000313" key="2">
    <source>
        <dbReference type="Proteomes" id="UP000640052"/>
    </source>
</evidence>
<keyword evidence="2" id="KW-1185">Reference proteome</keyword>
<name>A0A919UQE5_9ACTN</name>
<organism evidence="1 2">
    <name type="scientific">Acrocarpospora phusangensis</name>
    <dbReference type="NCBI Taxonomy" id="1070424"/>
    <lineage>
        <taxon>Bacteria</taxon>
        <taxon>Bacillati</taxon>
        <taxon>Actinomycetota</taxon>
        <taxon>Actinomycetes</taxon>
        <taxon>Streptosporangiales</taxon>
        <taxon>Streptosporangiaceae</taxon>
        <taxon>Acrocarpospora</taxon>
    </lineage>
</organism>
<dbReference type="Proteomes" id="UP000640052">
    <property type="component" value="Unassembled WGS sequence"/>
</dbReference>
<dbReference type="AlphaFoldDB" id="A0A919UQE5"/>
<evidence type="ECO:0000313" key="1">
    <source>
        <dbReference type="EMBL" id="GIH26762.1"/>
    </source>
</evidence>
<comment type="caution">
    <text evidence="1">The sequence shown here is derived from an EMBL/GenBank/DDBJ whole genome shotgun (WGS) entry which is preliminary data.</text>
</comment>
<reference evidence="1" key="1">
    <citation type="submission" date="2021-01" db="EMBL/GenBank/DDBJ databases">
        <title>Whole genome shotgun sequence of Acrocarpospora phusangensis NBRC 108782.</title>
        <authorList>
            <person name="Komaki H."/>
            <person name="Tamura T."/>
        </authorList>
    </citation>
    <scope>NUCLEOTIDE SEQUENCE</scope>
    <source>
        <strain evidence="1">NBRC 108782</strain>
    </source>
</reference>
<sequence>MIAAATAGLVSSEGPATVDGSGVFSAFTGSVAGVTGWATDSAAGVPTAAAAGGVKGCAVGSATA</sequence>
<accession>A0A919UQE5</accession>
<proteinExistence type="predicted"/>
<gene>
    <name evidence="1" type="ORF">Aph01nite_50720</name>
</gene>
<protein>
    <submittedName>
        <fullName evidence="1">Uncharacterized protein</fullName>
    </submittedName>
</protein>
<dbReference type="EMBL" id="BOOA01000045">
    <property type="protein sequence ID" value="GIH26762.1"/>
    <property type="molecule type" value="Genomic_DNA"/>
</dbReference>